<evidence type="ECO:0000313" key="2">
    <source>
        <dbReference type="Proteomes" id="UP000823485"/>
    </source>
</evidence>
<name>A0ABS2RAD7_9BACI</name>
<keyword evidence="2" id="KW-1185">Reference proteome</keyword>
<dbReference type="InterPro" id="IPR008978">
    <property type="entry name" value="HSP20-like_chaperone"/>
</dbReference>
<evidence type="ECO:0000313" key="1">
    <source>
        <dbReference type="EMBL" id="MBM7716612.1"/>
    </source>
</evidence>
<organism evidence="1 2">
    <name type="scientific">Siminovitchia thermophila</name>
    <dbReference type="NCBI Taxonomy" id="1245522"/>
    <lineage>
        <taxon>Bacteria</taxon>
        <taxon>Bacillati</taxon>
        <taxon>Bacillota</taxon>
        <taxon>Bacilli</taxon>
        <taxon>Bacillales</taxon>
        <taxon>Bacillaceae</taxon>
        <taxon>Siminovitchia</taxon>
    </lineage>
</organism>
<dbReference type="RefSeq" id="WP_077112109.1">
    <property type="nucleotide sequence ID" value="NZ_JAFBFH010000030.1"/>
</dbReference>
<protein>
    <submittedName>
        <fullName evidence="1">HSP20 family molecular chaperone IbpA</fullName>
    </submittedName>
</protein>
<dbReference type="Proteomes" id="UP000823485">
    <property type="component" value="Unassembled WGS sequence"/>
</dbReference>
<comment type="caution">
    <text evidence="1">The sequence shown here is derived from an EMBL/GenBank/DDBJ whole genome shotgun (WGS) entry which is preliminary data.</text>
</comment>
<dbReference type="Gene3D" id="2.60.40.790">
    <property type="match status" value="1"/>
</dbReference>
<reference evidence="1 2" key="1">
    <citation type="submission" date="2021-01" db="EMBL/GenBank/DDBJ databases">
        <title>Genomic Encyclopedia of Type Strains, Phase IV (KMG-IV): sequencing the most valuable type-strain genomes for metagenomic binning, comparative biology and taxonomic classification.</title>
        <authorList>
            <person name="Goeker M."/>
        </authorList>
    </citation>
    <scope>NUCLEOTIDE SEQUENCE [LARGE SCALE GENOMIC DNA]</scope>
    <source>
        <strain evidence="1 2">DSM 105453</strain>
    </source>
</reference>
<gene>
    <name evidence="1" type="ORF">JOC94_003633</name>
</gene>
<sequence>MFPWSMFPFNNDEMKNIADKMNPADIQSYVSEMIKKYVPPHMENSNVPFNFQTANSSQAQEKEQQKFHVDVFETFDHIFIRIQLPDEETHKQLKIFHTSNQAIIENMPEPGKRHTIILPSLVKRKGATALVKDLILEIKIPKMDDMQLTEVDVSEKF</sequence>
<proteinExistence type="predicted"/>
<dbReference type="SUPFAM" id="SSF49764">
    <property type="entry name" value="HSP20-like chaperones"/>
    <property type="match status" value="1"/>
</dbReference>
<accession>A0ABS2RAD7</accession>
<dbReference type="EMBL" id="JAFBFH010000030">
    <property type="protein sequence ID" value="MBM7716612.1"/>
    <property type="molecule type" value="Genomic_DNA"/>
</dbReference>